<protein>
    <submittedName>
        <fullName evidence="4">dTDP-glucose 4,6-dehydratase</fullName>
    </submittedName>
</protein>
<keyword evidence="2" id="KW-1133">Transmembrane helix</keyword>
<evidence type="ECO:0000256" key="1">
    <source>
        <dbReference type="ARBA" id="ARBA00007430"/>
    </source>
</evidence>
<dbReference type="SUPFAM" id="SSF53335">
    <property type="entry name" value="S-adenosyl-L-methionine-dependent methyltransferases"/>
    <property type="match status" value="1"/>
</dbReference>
<accession>A0A4Q0ZBA4</accession>
<reference evidence="4 5" key="1">
    <citation type="submission" date="2017-10" db="EMBL/GenBank/DDBJ databases">
        <title>Genomics of the genus Arcobacter.</title>
        <authorList>
            <person name="Perez-Cataluna A."/>
            <person name="Figueras M.J."/>
        </authorList>
    </citation>
    <scope>NUCLEOTIDE SEQUENCE [LARGE SCALE GENOMIC DNA]</scope>
    <source>
        <strain evidence="4 5">F26</strain>
    </source>
</reference>
<keyword evidence="2" id="KW-0472">Membrane</keyword>
<sequence>MLLTPSPLKRISFFLISDIIISLFTLYFAYNLRFNFQVPTNFINNFFSIFFILFSMKIVVFVYFRLYRTAWRFFSLYEVKKILLAHIIVYSVFFILFLIFKENMHPLARSIIIIDFLLSLVFITLLRLSKRIILESTKGTKYKNTLIIGANSSINALLNDKKNKEYSPVAIVDGSDVLIGTYILNLEVFGFKDLKKVIKNKNIEAVIISKEYSQKRLVEIYEILNELKINDIKIVNTLSSGNKKELKDIGVEDLLARHPKDLDKKQIENFIKDKIVLITGAGGSIGSEISRQCALFGAKQLILLDHSEFNLYTITEDLKDSNIVSVMQTVRKIEFLEKTFEKYRPQIVIHAAAYKHVPLVEDNILEGISNNIIGTKNCIDISIKYGVEKFVLISTDKAVRPTNVMGTTKRICELYAQNVKSDKTEIVAVRFGNVLGSSGSVIPKFKSQIEQGKNITVTHPDITRYFMLIPEACELVLQAASIGKGGEIFILDMGEPIKIVDLAKKMIELSGRSEIKIEFCGLRPGEKLYEELLINDSDQKTKYESITVASPTIFDIDELNQKIEELLVCEDKIAKLKEIVPEFNHQLNLQ</sequence>
<evidence type="ECO:0000313" key="5">
    <source>
        <dbReference type="Proteomes" id="UP000290870"/>
    </source>
</evidence>
<dbReference type="Pfam" id="PF02719">
    <property type="entry name" value="Polysacc_synt_2"/>
    <property type="match status" value="1"/>
</dbReference>
<comment type="similarity">
    <text evidence="1">Belongs to the polysaccharide synthase family.</text>
</comment>
<dbReference type="EMBL" id="PDJZ01000016">
    <property type="protein sequence ID" value="RXJ83082.1"/>
    <property type="molecule type" value="Genomic_DNA"/>
</dbReference>
<comment type="caution">
    <text evidence="4">The sequence shown here is derived from an EMBL/GenBank/DDBJ whole genome shotgun (WGS) entry which is preliminary data.</text>
</comment>
<dbReference type="InterPro" id="IPR029063">
    <property type="entry name" value="SAM-dependent_MTases_sf"/>
</dbReference>
<evidence type="ECO:0000313" key="4">
    <source>
        <dbReference type="EMBL" id="RXJ83082.1"/>
    </source>
</evidence>
<dbReference type="InterPro" id="IPR036291">
    <property type="entry name" value="NAD(P)-bd_dom_sf"/>
</dbReference>
<feature type="transmembrane region" description="Helical" evidence="2">
    <location>
        <begin position="42"/>
        <end position="63"/>
    </location>
</feature>
<dbReference type="InterPro" id="IPR051203">
    <property type="entry name" value="Polysaccharide_Synthase-Rel"/>
</dbReference>
<feature type="domain" description="Polysaccharide biosynthesis protein CapD-like" evidence="3">
    <location>
        <begin position="276"/>
        <end position="549"/>
    </location>
</feature>
<proteinExistence type="inferred from homology"/>
<keyword evidence="2" id="KW-0812">Transmembrane</keyword>
<feature type="transmembrane region" description="Helical" evidence="2">
    <location>
        <begin position="12"/>
        <end position="30"/>
    </location>
</feature>
<dbReference type="SUPFAM" id="SSF51735">
    <property type="entry name" value="NAD(P)-binding Rossmann-fold domains"/>
    <property type="match status" value="1"/>
</dbReference>
<gene>
    <name evidence="4" type="ORF">CRU90_11050</name>
</gene>
<dbReference type="PANTHER" id="PTHR43318">
    <property type="entry name" value="UDP-N-ACETYLGLUCOSAMINE 4,6-DEHYDRATASE"/>
    <property type="match status" value="1"/>
</dbReference>
<dbReference type="AlphaFoldDB" id="A0A4Q0ZBA4"/>
<feature type="transmembrane region" description="Helical" evidence="2">
    <location>
        <begin position="83"/>
        <end position="100"/>
    </location>
</feature>
<evidence type="ECO:0000259" key="3">
    <source>
        <dbReference type="Pfam" id="PF02719"/>
    </source>
</evidence>
<organism evidence="4 5">
    <name type="scientific">Arcobacter cloacae</name>
    <dbReference type="NCBI Taxonomy" id="1054034"/>
    <lineage>
        <taxon>Bacteria</taxon>
        <taxon>Pseudomonadati</taxon>
        <taxon>Campylobacterota</taxon>
        <taxon>Epsilonproteobacteria</taxon>
        <taxon>Campylobacterales</taxon>
        <taxon>Arcobacteraceae</taxon>
        <taxon>Arcobacter</taxon>
    </lineage>
</organism>
<feature type="transmembrane region" description="Helical" evidence="2">
    <location>
        <begin position="106"/>
        <end position="128"/>
    </location>
</feature>
<dbReference type="RefSeq" id="WP_164967395.1">
    <property type="nucleotide sequence ID" value="NZ_PDJZ01000016.1"/>
</dbReference>
<dbReference type="InterPro" id="IPR003869">
    <property type="entry name" value="Polysac_CapD-like"/>
</dbReference>
<evidence type="ECO:0000256" key="2">
    <source>
        <dbReference type="SAM" id="Phobius"/>
    </source>
</evidence>
<dbReference type="Proteomes" id="UP000290870">
    <property type="component" value="Unassembled WGS sequence"/>
</dbReference>
<dbReference type="PANTHER" id="PTHR43318:SF1">
    <property type="entry name" value="POLYSACCHARIDE BIOSYNTHESIS PROTEIN EPSC-RELATED"/>
    <property type="match status" value="1"/>
</dbReference>
<dbReference type="CDD" id="cd05237">
    <property type="entry name" value="UDP_invert_4-6DH_SDR_e"/>
    <property type="match status" value="1"/>
</dbReference>
<name>A0A4Q0ZBA4_9BACT</name>
<dbReference type="Gene3D" id="3.40.50.720">
    <property type="entry name" value="NAD(P)-binding Rossmann-like Domain"/>
    <property type="match status" value="2"/>
</dbReference>